<sequence length="620" mass="68749">MSYLHTACQTPLLANQGPLVWNLEIEGHTSRAIGRFPDPPANTPSTGTLPQQLYSKGPWETFVTLLVGGQKSAGLWHLMFRFTDSLLYPTTSRERVSLIQGDTILGDLYALRPTCAARKLLGNPPSCHGDHNLPSAVTPESRAGWRPLPDRAVGTGPRMFGSKEYRQADQRDEAISGNVFSTYCVVPLTQASVGTETPPDARPLSPYGFSTPKLIIATALHSSKAYGAPTTAALILPDGQLAALLIRRGLLQSLLAPLPAAKISTGWTLAGNCLAPGTPASGQLVPQTVSHPPAATRQSRGKRRAKRPREQTENEGSDHDSGDSEPKAPHKNKNTKKYDAQSFLACPFYKLDPRRYWRCYRKYELTDFNAVRQHIRRCHRLSEWRCPICWAVFPSEEEWVAHTRDNTCQQRSNEHDEFDEGELADLCRMHRGDTDEESWLHMWDRHFTGHPRPISVYVESSIAEPANILRGNAELQGIDTIVDVLQHRVPSLDLEAARDLTYELMPHFYNYQAMPQRSRRLPNQSVAAPSSQDAPDTLLSTVDPANLVGRAPTDPRMPPGGDPPFWTWLYAPDDGPSTFSAPENSDFLGDIAPAEASATEQLDLNFEAVYGEQPENRQAP</sequence>
<dbReference type="PANTHER" id="PTHR38166:SF1">
    <property type="entry name" value="C2H2-TYPE DOMAIN-CONTAINING PROTEIN"/>
    <property type="match status" value="1"/>
</dbReference>
<dbReference type="PANTHER" id="PTHR38166">
    <property type="entry name" value="C2H2-TYPE DOMAIN-CONTAINING PROTEIN-RELATED"/>
    <property type="match status" value="1"/>
</dbReference>
<feature type="compositionally biased region" description="Polar residues" evidence="1">
    <location>
        <begin position="521"/>
        <end position="539"/>
    </location>
</feature>
<dbReference type="InParanoid" id="A0A0C3DCN0"/>
<evidence type="ECO:0000256" key="1">
    <source>
        <dbReference type="SAM" id="MobiDB-lite"/>
    </source>
</evidence>
<reference evidence="2 3" key="1">
    <citation type="submission" date="2014-04" db="EMBL/GenBank/DDBJ databases">
        <authorList>
            <consortium name="DOE Joint Genome Institute"/>
            <person name="Kuo A."/>
            <person name="Martino E."/>
            <person name="Perotto S."/>
            <person name="Kohler A."/>
            <person name="Nagy L.G."/>
            <person name="Floudas D."/>
            <person name="Copeland A."/>
            <person name="Barry K.W."/>
            <person name="Cichocki N."/>
            <person name="Veneault-Fourrey C."/>
            <person name="LaButti K."/>
            <person name="Lindquist E.A."/>
            <person name="Lipzen A."/>
            <person name="Lundell T."/>
            <person name="Morin E."/>
            <person name="Murat C."/>
            <person name="Sun H."/>
            <person name="Tunlid A."/>
            <person name="Henrissat B."/>
            <person name="Grigoriev I.V."/>
            <person name="Hibbett D.S."/>
            <person name="Martin F."/>
            <person name="Nordberg H.P."/>
            <person name="Cantor M.N."/>
            <person name="Hua S.X."/>
        </authorList>
    </citation>
    <scope>NUCLEOTIDE SEQUENCE [LARGE SCALE GENOMIC DNA]</scope>
    <source>
        <strain evidence="2 3">Zn</strain>
    </source>
</reference>
<evidence type="ECO:0000313" key="2">
    <source>
        <dbReference type="EMBL" id="KIM99692.1"/>
    </source>
</evidence>
<dbReference type="HOGENOM" id="CLU_440813_0_0_1"/>
<dbReference type="EMBL" id="KN832878">
    <property type="protein sequence ID" value="KIM99692.1"/>
    <property type="molecule type" value="Genomic_DNA"/>
</dbReference>
<feature type="region of interest" description="Disordered" evidence="1">
    <location>
        <begin position="281"/>
        <end position="336"/>
    </location>
</feature>
<gene>
    <name evidence="2" type="ORF">OIDMADRAFT_55602</name>
</gene>
<protein>
    <recommendedName>
        <fullName evidence="4">C2H2-type domain-containing protein</fullName>
    </recommendedName>
</protein>
<dbReference type="OrthoDB" id="3564303at2759"/>
<evidence type="ECO:0008006" key="4">
    <source>
        <dbReference type="Google" id="ProtNLM"/>
    </source>
</evidence>
<keyword evidence="3" id="KW-1185">Reference proteome</keyword>
<feature type="region of interest" description="Disordered" evidence="1">
    <location>
        <begin position="520"/>
        <end position="539"/>
    </location>
</feature>
<organism evidence="2 3">
    <name type="scientific">Oidiodendron maius (strain Zn)</name>
    <dbReference type="NCBI Taxonomy" id="913774"/>
    <lineage>
        <taxon>Eukaryota</taxon>
        <taxon>Fungi</taxon>
        <taxon>Dikarya</taxon>
        <taxon>Ascomycota</taxon>
        <taxon>Pezizomycotina</taxon>
        <taxon>Leotiomycetes</taxon>
        <taxon>Leotiomycetes incertae sedis</taxon>
        <taxon>Myxotrichaceae</taxon>
        <taxon>Oidiodendron</taxon>
    </lineage>
</organism>
<feature type="compositionally biased region" description="Basic and acidic residues" evidence="1">
    <location>
        <begin position="308"/>
        <end position="328"/>
    </location>
</feature>
<evidence type="ECO:0000313" key="3">
    <source>
        <dbReference type="Proteomes" id="UP000054321"/>
    </source>
</evidence>
<dbReference type="AlphaFoldDB" id="A0A0C3DCN0"/>
<feature type="compositionally biased region" description="Polar residues" evidence="1">
    <location>
        <begin position="281"/>
        <end position="290"/>
    </location>
</feature>
<proteinExistence type="predicted"/>
<reference evidence="3" key="2">
    <citation type="submission" date="2015-01" db="EMBL/GenBank/DDBJ databases">
        <title>Evolutionary Origins and Diversification of the Mycorrhizal Mutualists.</title>
        <authorList>
            <consortium name="DOE Joint Genome Institute"/>
            <consortium name="Mycorrhizal Genomics Consortium"/>
            <person name="Kohler A."/>
            <person name="Kuo A."/>
            <person name="Nagy L.G."/>
            <person name="Floudas D."/>
            <person name="Copeland A."/>
            <person name="Barry K.W."/>
            <person name="Cichocki N."/>
            <person name="Veneault-Fourrey C."/>
            <person name="LaButti K."/>
            <person name="Lindquist E.A."/>
            <person name="Lipzen A."/>
            <person name="Lundell T."/>
            <person name="Morin E."/>
            <person name="Murat C."/>
            <person name="Riley R."/>
            <person name="Ohm R."/>
            <person name="Sun H."/>
            <person name="Tunlid A."/>
            <person name="Henrissat B."/>
            <person name="Grigoriev I.V."/>
            <person name="Hibbett D.S."/>
            <person name="Martin F."/>
        </authorList>
    </citation>
    <scope>NUCLEOTIDE SEQUENCE [LARGE SCALE GENOMIC DNA]</scope>
    <source>
        <strain evidence="3">Zn</strain>
    </source>
</reference>
<accession>A0A0C3DCN0</accession>
<dbReference type="STRING" id="913774.A0A0C3DCN0"/>
<name>A0A0C3DCN0_OIDMZ</name>
<dbReference type="Proteomes" id="UP000054321">
    <property type="component" value="Unassembled WGS sequence"/>
</dbReference>